<name>A0A6P1TCM9_9GAMM</name>
<evidence type="ECO:0008006" key="7">
    <source>
        <dbReference type="Google" id="ProtNLM"/>
    </source>
</evidence>
<dbReference type="OrthoDB" id="7199749at2"/>
<keyword evidence="5" id="KW-1185">Reference proteome</keyword>
<proteinExistence type="predicted"/>
<feature type="compositionally biased region" description="Low complexity" evidence="1">
    <location>
        <begin position="191"/>
        <end position="205"/>
    </location>
</feature>
<keyword evidence="2" id="KW-0812">Transmembrane</keyword>
<accession>A0A6P1TCM9</accession>
<evidence type="ECO:0000313" key="4">
    <source>
        <dbReference type="EMBL" id="QHQ40544.1"/>
    </source>
</evidence>
<keyword evidence="2" id="KW-0472">Membrane</keyword>
<dbReference type="RefSeq" id="WP_161859835.1">
    <property type="nucleotide sequence ID" value="NZ_CP047491.1"/>
</dbReference>
<sequence>MNAFSTICLLGLAASLWLGLRQRTSVSRRATGILLQCVIWLLVWSLFHPPALLPPEKTTALATAVASDPKGLPSPQEINRAGLLQITGDGVSRDALRDLPPVRLQHGEITAQPGWQVQWTRQLTLGEPLQLRVSLLSPQDAYQPPVKLTLQDPFGSDVDSALLGADSKSISLQAWPKIAGDWQYRVHIQPQTDKQQAGKQQAADDVSGAQDTDRSEVLPVIVREPQSPRVLLWLARPGFESAALARWLRQSGTPTQVVTQLAPKMQRRETFNGQELRQNALLAADSPFDLLVLDSRLWSQLDKSQRRQIDTLAQTKSLLWLVDSNSTQAFIDYAQTRGMPLQKAPVVSASYPGDVADRQPPELQLAGYQPANIRAGDAQLGTDGQVIYWGRVQPQQALGFAFFRNSYRWQTAGYAREFALLWNQLFERQLALHGTHDELSVSTQLPRVRQRLTVCSSVFNDSPPELHPTDAEENVAPVRGIAAGHSEVGRCHSYWPRHSGWHQVGETGSSLYVFAQDAWAEWQTALLREETAQMASARLGPQAQSLSSMQTLPLPWIALALMTLLLLTWWRERRSLR</sequence>
<evidence type="ECO:0000313" key="5">
    <source>
        <dbReference type="Proteomes" id="UP000464675"/>
    </source>
</evidence>
<feature type="transmembrane region" description="Helical" evidence="2">
    <location>
        <begin position="552"/>
        <end position="570"/>
    </location>
</feature>
<dbReference type="Proteomes" id="UP000464675">
    <property type="component" value="Chromosome"/>
</dbReference>
<dbReference type="EMBL" id="CP047491">
    <property type="protein sequence ID" value="QHQ40544.1"/>
    <property type="molecule type" value="Genomic_DNA"/>
</dbReference>
<gene>
    <name evidence="4" type="ORF">GTQ55_17210</name>
    <name evidence="3" type="ORF">HNQ53_002088</name>
</gene>
<feature type="region of interest" description="Disordered" evidence="1">
    <location>
        <begin position="191"/>
        <end position="212"/>
    </location>
</feature>
<dbReference type="Proteomes" id="UP000563601">
    <property type="component" value="Unassembled WGS sequence"/>
</dbReference>
<protein>
    <recommendedName>
        <fullName evidence="7">DUF4350 domain-containing protein</fullName>
    </recommendedName>
</protein>
<dbReference type="EMBL" id="JACHHR010000002">
    <property type="protein sequence ID" value="MBB5211870.1"/>
    <property type="molecule type" value="Genomic_DNA"/>
</dbReference>
<dbReference type="AlphaFoldDB" id="A0A6P1TCM9"/>
<keyword evidence="2" id="KW-1133">Transmembrane helix</keyword>
<evidence type="ECO:0000256" key="2">
    <source>
        <dbReference type="SAM" id="Phobius"/>
    </source>
</evidence>
<evidence type="ECO:0000313" key="6">
    <source>
        <dbReference type="Proteomes" id="UP000563601"/>
    </source>
</evidence>
<evidence type="ECO:0000313" key="3">
    <source>
        <dbReference type="EMBL" id="MBB5211870.1"/>
    </source>
</evidence>
<reference evidence="3 6" key="2">
    <citation type="submission" date="2020-08" db="EMBL/GenBank/DDBJ databases">
        <title>Genomic Encyclopedia of Type Strains, Phase IV (KMG-IV): sequencing the most valuable type-strain genomes for metagenomic binning, comparative biology and taxonomic classification.</title>
        <authorList>
            <person name="Goeker M."/>
        </authorList>
    </citation>
    <scope>NUCLEOTIDE SEQUENCE [LARGE SCALE GENOMIC DNA]</scope>
    <source>
        <strain evidence="3 6">DSM 11525</strain>
    </source>
</reference>
<reference evidence="4 5" key="1">
    <citation type="submission" date="2020-01" db="EMBL/GenBank/DDBJ databases">
        <title>The possibility of degradation of plastic by Microbulbifer hydrolyticus IRE-31.</title>
        <authorList>
            <person name="Liu L."/>
        </authorList>
    </citation>
    <scope>NUCLEOTIDE SEQUENCE [LARGE SCALE GENOMIC DNA]</scope>
    <source>
        <strain evidence="4 5">IRE-31</strain>
    </source>
</reference>
<evidence type="ECO:0000256" key="1">
    <source>
        <dbReference type="SAM" id="MobiDB-lite"/>
    </source>
</evidence>
<organism evidence="3 6">
    <name type="scientific">Microbulbifer hydrolyticus</name>
    <dbReference type="NCBI Taxonomy" id="48074"/>
    <lineage>
        <taxon>Bacteria</taxon>
        <taxon>Pseudomonadati</taxon>
        <taxon>Pseudomonadota</taxon>
        <taxon>Gammaproteobacteria</taxon>
        <taxon>Cellvibrionales</taxon>
        <taxon>Microbulbiferaceae</taxon>
        <taxon>Microbulbifer</taxon>
    </lineage>
</organism>